<dbReference type="Proteomes" id="UP000030653">
    <property type="component" value="Unassembled WGS sequence"/>
</dbReference>
<evidence type="ECO:0000313" key="1">
    <source>
        <dbReference type="EMBL" id="EJU03632.1"/>
    </source>
</evidence>
<accession>M5GC20</accession>
<evidence type="ECO:0000313" key="2">
    <source>
        <dbReference type="Proteomes" id="UP000030653"/>
    </source>
</evidence>
<dbReference type="OrthoDB" id="10438891at2759"/>
<proteinExistence type="predicted"/>
<organism evidence="1 2">
    <name type="scientific">Dacryopinax primogenitus (strain DJM 731)</name>
    <name type="common">Brown rot fungus</name>
    <dbReference type="NCBI Taxonomy" id="1858805"/>
    <lineage>
        <taxon>Eukaryota</taxon>
        <taxon>Fungi</taxon>
        <taxon>Dikarya</taxon>
        <taxon>Basidiomycota</taxon>
        <taxon>Agaricomycotina</taxon>
        <taxon>Dacrymycetes</taxon>
        <taxon>Dacrymycetales</taxon>
        <taxon>Dacrymycetaceae</taxon>
        <taxon>Dacryopinax</taxon>
    </lineage>
</organism>
<name>M5GC20_DACPD</name>
<dbReference type="EMBL" id="JH795859">
    <property type="protein sequence ID" value="EJU03632.1"/>
    <property type="molecule type" value="Genomic_DNA"/>
</dbReference>
<keyword evidence="2" id="KW-1185">Reference proteome</keyword>
<gene>
    <name evidence="1" type="ORF">DACRYDRAFT_105795</name>
</gene>
<dbReference type="AlphaFoldDB" id="M5GC20"/>
<reference evidence="1 2" key="1">
    <citation type="journal article" date="2012" name="Science">
        <title>The Paleozoic origin of enzymatic lignin decomposition reconstructed from 31 fungal genomes.</title>
        <authorList>
            <person name="Floudas D."/>
            <person name="Binder M."/>
            <person name="Riley R."/>
            <person name="Barry K."/>
            <person name="Blanchette R.A."/>
            <person name="Henrissat B."/>
            <person name="Martinez A.T."/>
            <person name="Otillar R."/>
            <person name="Spatafora J.W."/>
            <person name="Yadav J.S."/>
            <person name="Aerts A."/>
            <person name="Benoit I."/>
            <person name="Boyd A."/>
            <person name="Carlson A."/>
            <person name="Copeland A."/>
            <person name="Coutinho P.M."/>
            <person name="de Vries R.P."/>
            <person name="Ferreira P."/>
            <person name="Findley K."/>
            <person name="Foster B."/>
            <person name="Gaskell J."/>
            <person name="Glotzer D."/>
            <person name="Gorecki P."/>
            <person name="Heitman J."/>
            <person name="Hesse C."/>
            <person name="Hori C."/>
            <person name="Igarashi K."/>
            <person name="Jurgens J.A."/>
            <person name="Kallen N."/>
            <person name="Kersten P."/>
            <person name="Kohler A."/>
            <person name="Kuees U."/>
            <person name="Kumar T.K.A."/>
            <person name="Kuo A."/>
            <person name="LaButti K."/>
            <person name="Larrondo L.F."/>
            <person name="Lindquist E."/>
            <person name="Ling A."/>
            <person name="Lombard V."/>
            <person name="Lucas S."/>
            <person name="Lundell T."/>
            <person name="Martin R."/>
            <person name="McLaughlin D.J."/>
            <person name="Morgenstern I."/>
            <person name="Morin E."/>
            <person name="Murat C."/>
            <person name="Nagy L.G."/>
            <person name="Nolan M."/>
            <person name="Ohm R.A."/>
            <person name="Patyshakuliyeva A."/>
            <person name="Rokas A."/>
            <person name="Ruiz-Duenas F.J."/>
            <person name="Sabat G."/>
            <person name="Salamov A."/>
            <person name="Samejima M."/>
            <person name="Schmutz J."/>
            <person name="Slot J.C."/>
            <person name="St John F."/>
            <person name="Stenlid J."/>
            <person name="Sun H."/>
            <person name="Sun S."/>
            <person name="Syed K."/>
            <person name="Tsang A."/>
            <person name="Wiebenga A."/>
            <person name="Young D."/>
            <person name="Pisabarro A."/>
            <person name="Eastwood D.C."/>
            <person name="Martin F."/>
            <person name="Cullen D."/>
            <person name="Grigoriev I.V."/>
            <person name="Hibbett D.S."/>
        </authorList>
    </citation>
    <scope>NUCLEOTIDE SEQUENCE [LARGE SCALE GENOMIC DNA]</scope>
    <source>
        <strain evidence="1 2">DJM-731 SS1</strain>
    </source>
</reference>
<dbReference type="GeneID" id="63683204"/>
<sequence>MAFYIPLQPDPQPLQRGALYVVLFHLPPLHPPQYHWALGFISAAGEVFSYHAADEELRGRSPTQSETFEISLAHETKCGNLAEWIYERRADGPWYEARSRHVAVMIGRFGGAEPMLASMLASVPLMAAEEDRAEASEFGYRLWLRAAVRLLVARQIVQFRAPNDAAVLESECLFIGDQYHERLRPGLRLWDSYYDAEVSFSGKLNLGKGSVV</sequence>
<dbReference type="RefSeq" id="XP_040630526.1">
    <property type="nucleotide sequence ID" value="XM_040768142.1"/>
</dbReference>
<dbReference type="HOGENOM" id="CLU_1299663_0_0_1"/>
<protein>
    <submittedName>
        <fullName evidence="1">Uncharacterized protein</fullName>
    </submittedName>
</protein>